<dbReference type="PRINTS" id="PR00455">
    <property type="entry name" value="HTHTETR"/>
</dbReference>
<evidence type="ECO:0000313" key="6">
    <source>
        <dbReference type="Proteomes" id="UP000448867"/>
    </source>
</evidence>
<sequence length="210" mass="24356">MINRKEKLTISIKCGEEMKKSGFDLRREKKMKDIEEATLKLLNERDLSHITIDEIAKGAGVSKVTIFNYYSTKDNLINTSIHGSLASSQKELETLVYSDLSFEQTYHEITKYKMSRIHQYTPVFFHNLIKQFSSDPDFYNSNMQKENEELVLKLFQKGRNEGKINPAYSDEVLLLYMHIFTEGMKSGDIPSENLKNYGTLISQMFLNGLR</sequence>
<dbReference type="Pfam" id="PF00440">
    <property type="entry name" value="TetR_N"/>
    <property type="match status" value="1"/>
</dbReference>
<dbReference type="PROSITE" id="PS50977">
    <property type="entry name" value="HTH_TETR_2"/>
    <property type="match status" value="1"/>
</dbReference>
<feature type="domain" description="HTH tetR-type" evidence="4">
    <location>
        <begin position="28"/>
        <end position="88"/>
    </location>
</feature>
<evidence type="ECO:0000256" key="2">
    <source>
        <dbReference type="ARBA" id="ARBA00023125"/>
    </source>
</evidence>
<dbReference type="PANTHER" id="PTHR43479:SF11">
    <property type="entry name" value="ACREF_ENVCD OPERON REPRESSOR-RELATED"/>
    <property type="match status" value="1"/>
</dbReference>
<keyword evidence="2 3" id="KW-0238">DNA-binding</keyword>
<comment type="caution">
    <text evidence="5">The sequence shown here is derived from an EMBL/GenBank/DDBJ whole genome shotgun (WGS) entry which is preliminary data.</text>
</comment>
<dbReference type="Proteomes" id="UP000448867">
    <property type="component" value="Unassembled WGS sequence"/>
</dbReference>
<protein>
    <submittedName>
        <fullName evidence="5">TetR family transcriptional regulator</fullName>
    </submittedName>
</protein>
<dbReference type="InterPro" id="IPR050624">
    <property type="entry name" value="HTH-type_Tx_Regulator"/>
</dbReference>
<dbReference type="Gene3D" id="1.10.357.10">
    <property type="entry name" value="Tetracycline Repressor, domain 2"/>
    <property type="match status" value="1"/>
</dbReference>
<organism evidence="5 6">
    <name type="scientific">Metabacillus lacus</name>
    <dbReference type="NCBI Taxonomy" id="1983721"/>
    <lineage>
        <taxon>Bacteria</taxon>
        <taxon>Bacillati</taxon>
        <taxon>Bacillota</taxon>
        <taxon>Bacilli</taxon>
        <taxon>Bacillales</taxon>
        <taxon>Bacillaceae</taxon>
        <taxon>Metabacillus</taxon>
    </lineage>
</organism>
<reference evidence="5 6" key="1">
    <citation type="submission" date="2019-11" db="EMBL/GenBank/DDBJ databases">
        <title>Bacillus lacus genome.</title>
        <authorList>
            <person name="Allen C.J."/>
            <person name="Newman J.D."/>
        </authorList>
    </citation>
    <scope>NUCLEOTIDE SEQUENCE [LARGE SCALE GENOMIC DNA]</scope>
    <source>
        <strain evidence="5 6">KCTC 33946</strain>
    </source>
</reference>
<keyword evidence="1" id="KW-0678">Repressor</keyword>
<dbReference type="OrthoDB" id="113732at2"/>
<feature type="DNA-binding region" description="H-T-H motif" evidence="3">
    <location>
        <begin position="51"/>
        <end position="70"/>
    </location>
</feature>
<dbReference type="EMBL" id="WKKI01000012">
    <property type="protein sequence ID" value="MRX72221.1"/>
    <property type="molecule type" value="Genomic_DNA"/>
</dbReference>
<evidence type="ECO:0000256" key="3">
    <source>
        <dbReference type="PROSITE-ProRule" id="PRU00335"/>
    </source>
</evidence>
<gene>
    <name evidence="5" type="ORF">GJU40_08660</name>
</gene>
<evidence type="ECO:0000259" key="4">
    <source>
        <dbReference type="PROSITE" id="PS50977"/>
    </source>
</evidence>
<keyword evidence="6" id="KW-1185">Reference proteome</keyword>
<dbReference type="InterPro" id="IPR009057">
    <property type="entry name" value="Homeodomain-like_sf"/>
</dbReference>
<dbReference type="InterPro" id="IPR001647">
    <property type="entry name" value="HTH_TetR"/>
</dbReference>
<dbReference type="PANTHER" id="PTHR43479">
    <property type="entry name" value="ACREF/ENVCD OPERON REPRESSOR-RELATED"/>
    <property type="match status" value="1"/>
</dbReference>
<evidence type="ECO:0000256" key="1">
    <source>
        <dbReference type="ARBA" id="ARBA00022491"/>
    </source>
</evidence>
<proteinExistence type="predicted"/>
<accession>A0A7X2IYX1</accession>
<dbReference type="SUPFAM" id="SSF46689">
    <property type="entry name" value="Homeodomain-like"/>
    <property type="match status" value="1"/>
</dbReference>
<name>A0A7X2IYX1_9BACI</name>
<dbReference type="AlphaFoldDB" id="A0A7X2IYX1"/>
<evidence type="ECO:0000313" key="5">
    <source>
        <dbReference type="EMBL" id="MRX72221.1"/>
    </source>
</evidence>
<dbReference type="GO" id="GO:0003677">
    <property type="term" value="F:DNA binding"/>
    <property type="evidence" value="ECO:0007669"/>
    <property type="project" value="UniProtKB-UniRule"/>
</dbReference>